<evidence type="ECO:0000259" key="7">
    <source>
        <dbReference type="Pfam" id="PF02055"/>
    </source>
</evidence>
<dbReference type="SUPFAM" id="SSF51445">
    <property type="entry name" value="(Trans)glycosidases"/>
    <property type="match status" value="1"/>
</dbReference>
<keyword evidence="6" id="KW-0746">Sphingolipid metabolism</keyword>
<evidence type="ECO:0000256" key="6">
    <source>
        <dbReference type="RuleBase" id="RU361188"/>
    </source>
</evidence>
<organism evidence="8 9">
    <name type="scientific">Acrobeloides nanus</name>
    <dbReference type="NCBI Taxonomy" id="290746"/>
    <lineage>
        <taxon>Eukaryota</taxon>
        <taxon>Metazoa</taxon>
        <taxon>Ecdysozoa</taxon>
        <taxon>Nematoda</taxon>
        <taxon>Chromadorea</taxon>
        <taxon>Rhabditida</taxon>
        <taxon>Tylenchina</taxon>
        <taxon>Cephalobomorpha</taxon>
        <taxon>Cephaloboidea</taxon>
        <taxon>Cephalobidae</taxon>
        <taxon>Acrobeloides</taxon>
    </lineage>
</organism>
<keyword evidence="5 6" id="KW-0378">Hydrolase</keyword>
<evidence type="ECO:0000256" key="1">
    <source>
        <dbReference type="ARBA" id="ARBA00001013"/>
    </source>
</evidence>
<evidence type="ECO:0000256" key="5">
    <source>
        <dbReference type="ARBA" id="ARBA00022801"/>
    </source>
</evidence>
<keyword evidence="4" id="KW-0732">Signal</keyword>
<dbReference type="PANTHER" id="PTHR11069">
    <property type="entry name" value="GLUCOSYLCERAMIDASE"/>
    <property type="match status" value="1"/>
</dbReference>
<evidence type="ECO:0000256" key="3">
    <source>
        <dbReference type="ARBA" id="ARBA00012658"/>
    </source>
</evidence>
<evidence type="ECO:0000256" key="4">
    <source>
        <dbReference type="ARBA" id="ARBA00022729"/>
    </source>
</evidence>
<dbReference type="Proteomes" id="UP000887540">
    <property type="component" value="Unplaced"/>
</dbReference>
<dbReference type="InterPro" id="IPR001139">
    <property type="entry name" value="Glyco_hydro_30"/>
</dbReference>
<dbReference type="WBParaSite" id="ACRNAN_scaffold1027.g18293.t1">
    <property type="protein sequence ID" value="ACRNAN_scaffold1027.g18293.t1"/>
    <property type="gene ID" value="ACRNAN_scaffold1027.g18293"/>
</dbReference>
<dbReference type="AlphaFoldDB" id="A0A914CG72"/>
<keyword evidence="6" id="KW-0443">Lipid metabolism</keyword>
<dbReference type="PANTHER" id="PTHR11069:SF23">
    <property type="entry name" value="LYSOSOMAL ACID GLUCOSYLCERAMIDASE"/>
    <property type="match status" value="1"/>
</dbReference>
<protein>
    <recommendedName>
        <fullName evidence="3 6">Glucosylceramidase</fullName>
        <ecNumber evidence="3 6">3.2.1.45</ecNumber>
    </recommendedName>
</protein>
<comment type="catalytic activity">
    <reaction evidence="1">
        <text>a beta-D-glucosyl-(1&lt;-&gt;1')-N-acylsphing-4-enine + H2O = an N-acylsphing-4-enine + D-glucose</text>
        <dbReference type="Rhea" id="RHEA:13269"/>
        <dbReference type="ChEBI" id="CHEBI:4167"/>
        <dbReference type="ChEBI" id="CHEBI:15377"/>
        <dbReference type="ChEBI" id="CHEBI:22801"/>
        <dbReference type="ChEBI" id="CHEBI:52639"/>
        <dbReference type="EC" id="3.2.1.45"/>
    </reaction>
    <physiologicalReaction direction="left-to-right" evidence="1">
        <dbReference type="Rhea" id="RHEA:13270"/>
    </physiologicalReaction>
</comment>
<proteinExistence type="inferred from homology"/>
<evidence type="ECO:0000313" key="8">
    <source>
        <dbReference type="Proteomes" id="UP000887540"/>
    </source>
</evidence>
<name>A0A914CG72_9BILA</name>
<dbReference type="InterPro" id="IPR033453">
    <property type="entry name" value="Glyco_hydro_30_TIM-barrel"/>
</dbReference>
<dbReference type="Gene3D" id="3.20.20.80">
    <property type="entry name" value="Glycosidases"/>
    <property type="match status" value="1"/>
</dbReference>
<comment type="similarity">
    <text evidence="2 6">Belongs to the glycosyl hydrolase 30 family.</text>
</comment>
<feature type="domain" description="Glycosyl hydrolase family 30 TIM-barrel" evidence="7">
    <location>
        <begin position="7"/>
        <end position="52"/>
    </location>
</feature>
<sequence>MAIAASAGKLKLYGSPWSAPGWMKTDGEMTHGGNLKGPVNGQYYQTWANYFISKGLLTLRTCSNSRYLLEDYC</sequence>
<evidence type="ECO:0000256" key="2">
    <source>
        <dbReference type="ARBA" id="ARBA00005382"/>
    </source>
</evidence>
<dbReference type="Pfam" id="PF02055">
    <property type="entry name" value="Glyco_hydro_30"/>
    <property type="match status" value="1"/>
</dbReference>
<keyword evidence="8" id="KW-1185">Reference proteome</keyword>
<dbReference type="EC" id="3.2.1.45" evidence="3 6"/>
<keyword evidence="6" id="KW-0326">Glycosidase</keyword>
<evidence type="ECO:0000313" key="9">
    <source>
        <dbReference type="WBParaSite" id="ACRNAN_scaffold1027.g18293.t1"/>
    </source>
</evidence>
<dbReference type="GO" id="GO:0004348">
    <property type="term" value="F:glucosylceramidase activity"/>
    <property type="evidence" value="ECO:0007669"/>
    <property type="project" value="UniProtKB-EC"/>
</dbReference>
<dbReference type="GO" id="GO:0006680">
    <property type="term" value="P:glucosylceramide catabolic process"/>
    <property type="evidence" value="ECO:0007669"/>
    <property type="project" value="TreeGrafter"/>
</dbReference>
<reference evidence="9" key="1">
    <citation type="submission" date="2022-11" db="UniProtKB">
        <authorList>
            <consortium name="WormBaseParasite"/>
        </authorList>
    </citation>
    <scope>IDENTIFICATION</scope>
</reference>
<accession>A0A914CG72</accession>
<dbReference type="InterPro" id="IPR017853">
    <property type="entry name" value="GH"/>
</dbReference>
<dbReference type="GO" id="GO:0016020">
    <property type="term" value="C:membrane"/>
    <property type="evidence" value="ECO:0007669"/>
    <property type="project" value="GOC"/>
</dbReference>